<proteinExistence type="inferred from homology"/>
<feature type="transmembrane region" description="Helical" evidence="8">
    <location>
        <begin position="167"/>
        <end position="190"/>
    </location>
</feature>
<feature type="transmembrane region" description="Helical" evidence="8">
    <location>
        <begin position="413"/>
        <end position="440"/>
    </location>
</feature>
<feature type="domain" description="NADH:quinone oxidoreductase/Mrp antiporter transmembrane" evidence="9">
    <location>
        <begin position="135"/>
        <end position="364"/>
    </location>
</feature>
<evidence type="ECO:0000256" key="5">
    <source>
        <dbReference type="ARBA" id="ARBA00022989"/>
    </source>
</evidence>
<dbReference type="PANTHER" id="PTHR42703:SF1">
    <property type="entry name" value="NA(+)_H(+) ANTIPORTER SUBUNIT D1"/>
    <property type="match status" value="1"/>
</dbReference>
<dbReference type="PANTHER" id="PTHR42703">
    <property type="entry name" value="NADH DEHYDROGENASE"/>
    <property type="match status" value="1"/>
</dbReference>
<evidence type="ECO:0000313" key="11">
    <source>
        <dbReference type="Proteomes" id="UP001139447"/>
    </source>
</evidence>
<sequence length="558" mass="58732">MSWNLPHLIIAPILLPLLTAALMLLLGAQRQRWKALLNVVSCVLGLGIAVALLCQVQRQGAPDTMGIYLPSNWHVPFGIVLAVDRLSALMLVLAACISLAALLFSLARWHRAGVHFHTLFQIQLMGLNGAFLTADLFNLFVFFEVMLSASYGLLLHGSGWARVRSGLHYIAVNLFASSLFLVGVAMLYGVTGTLNMADMARKLPLVPAGDLGLLHAGAAILAVAFLAKAAIWPLNFWLTPAYSAASAPVAALFAIMTKVGIYALLRLWTLFFPAGADAAAPFGTDALVWGGLATLAFGALGVMASQHLGRLASYAIIVSSGTLLAAIGFGQVALTGGALFYLVSSTLAGGALFLLVELIERSRQADAHALEADDDDGEAIPFPVDLPEPPPGTNLDDDEEALIGRAIPAAMAFLGLSFILCTLLLAGLPPLSGFVAKFSMLTALLNPGGLGAEAAPVPTAGWTLLTLMIASGLLSTIALSRVGIRHFWAPQNRPPPRLRVIECLPVAALLLGCALLALYAEPVLRYTRATAAELHQPSLYIDAVMAARPVPNPQGGAR</sequence>
<keyword evidence="11" id="KW-1185">Reference proteome</keyword>
<gene>
    <name evidence="10" type="ORF">MMF98_07155</name>
</gene>
<feature type="transmembrane region" description="Helical" evidence="8">
    <location>
        <begin position="6"/>
        <end position="28"/>
    </location>
</feature>
<evidence type="ECO:0000256" key="7">
    <source>
        <dbReference type="RuleBase" id="RU000320"/>
    </source>
</evidence>
<dbReference type="RefSeq" id="WP_243305550.1">
    <property type="nucleotide sequence ID" value="NZ_JALGBI010000001.1"/>
</dbReference>
<feature type="transmembrane region" description="Helical" evidence="8">
    <location>
        <begin position="211"/>
        <end position="231"/>
    </location>
</feature>
<evidence type="ECO:0000256" key="4">
    <source>
        <dbReference type="ARBA" id="ARBA00022692"/>
    </source>
</evidence>
<keyword evidence="3" id="KW-1003">Cell membrane</keyword>
<name>A0A9X1VTB2_9BURK</name>
<protein>
    <submittedName>
        <fullName evidence="10">Monovalent cation/H+ antiporter subunit D</fullName>
    </submittedName>
</protein>
<feature type="transmembrane region" description="Helical" evidence="8">
    <location>
        <begin position="286"/>
        <end position="304"/>
    </location>
</feature>
<dbReference type="InterPro" id="IPR001750">
    <property type="entry name" value="ND/Mrp_TM"/>
</dbReference>
<evidence type="ECO:0000259" key="9">
    <source>
        <dbReference type="Pfam" id="PF00361"/>
    </source>
</evidence>
<comment type="subcellular location">
    <subcellularLocation>
        <location evidence="1">Cell membrane</location>
        <topology evidence="1">Multi-pass membrane protein</topology>
    </subcellularLocation>
    <subcellularLocation>
        <location evidence="7">Membrane</location>
        <topology evidence="7">Multi-pass membrane protein</topology>
    </subcellularLocation>
</comment>
<dbReference type="GO" id="GO:0005886">
    <property type="term" value="C:plasma membrane"/>
    <property type="evidence" value="ECO:0007669"/>
    <property type="project" value="UniProtKB-SubCell"/>
</dbReference>
<keyword evidence="6 8" id="KW-0472">Membrane</keyword>
<evidence type="ECO:0000256" key="6">
    <source>
        <dbReference type="ARBA" id="ARBA00023136"/>
    </source>
</evidence>
<feature type="transmembrane region" description="Helical" evidence="8">
    <location>
        <begin position="500"/>
        <end position="520"/>
    </location>
</feature>
<comment type="similarity">
    <text evidence="2">Belongs to the CPA3 antiporters (TC 2.A.63) subunit D family.</text>
</comment>
<dbReference type="EMBL" id="JALGBI010000001">
    <property type="protein sequence ID" value="MCJ0762985.1"/>
    <property type="molecule type" value="Genomic_DNA"/>
</dbReference>
<keyword evidence="4 7" id="KW-0812">Transmembrane</keyword>
<accession>A0A9X1VTB2</accession>
<comment type="caution">
    <text evidence="10">The sequence shown here is derived from an EMBL/GenBank/DDBJ whole genome shotgun (WGS) entry which is preliminary data.</text>
</comment>
<evidence type="ECO:0000256" key="1">
    <source>
        <dbReference type="ARBA" id="ARBA00004651"/>
    </source>
</evidence>
<evidence type="ECO:0000313" key="10">
    <source>
        <dbReference type="EMBL" id="MCJ0762985.1"/>
    </source>
</evidence>
<evidence type="ECO:0000256" key="3">
    <source>
        <dbReference type="ARBA" id="ARBA00022475"/>
    </source>
</evidence>
<feature type="transmembrane region" description="Helical" evidence="8">
    <location>
        <begin position="338"/>
        <end position="356"/>
    </location>
</feature>
<keyword evidence="5 8" id="KW-1133">Transmembrane helix</keyword>
<evidence type="ECO:0000256" key="2">
    <source>
        <dbReference type="ARBA" id="ARBA00005346"/>
    </source>
</evidence>
<feature type="transmembrane region" description="Helical" evidence="8">
    <location>
        <begin position="311"/>
        <end position="332"/>
    </location>
</feature>
<dbReference type="AlphaFoldDB" id="A0A9X1VTB2"/>
<dbReference type="Pfam" id="PF00361">
    <property type="entry name" value="Proton_antipo_M"/>
    <property type="match status" value="1"/>
</dbReference>
<dbReference type="InterPro" id="IPR050586">
    <property type="entry name" value="CPA3_Na-H_Antiporter_D"/>
</dbReference>
<feature type="transmembrane region" description="Helical" evidence="8">
    <location>
        <begin position="460"/>
        <end position="479"/>
    </location>
</feature>
<organism evidence="10 11">
    <name type="scientific">Variovorax terrae</name>
    <dbReference type="NCBI Taxonomy" id="2923278"/>
    <lineage>
        <taxon>Bacteria</taxon>
        <taxon>Pseudomonadati</taxon>
        <taxon>Pseudomonadota</taxon>
        <taxon>Betaproteobacteria</taxon>
        <taxon>Burkholderiales</taxon>
        <taxon>Comamonadaceae</taxon>
        <taxon>Variovorax</taxon>
    </lineage>
</organism>
<reference evidence="10" key="1">
    <citation type="submission" date="2022-03" db="EMBL/GenBank/DDBJ databases">
        <authorList>
            <person name="Woo C.Y."/>
        </authorList>
    </citation>
    <scope>NUCLEOTIDE SEQUENCE</scope>
    <source>
        <strain evidence="10">CYS-02</strain>
    </source>
</reference>
<dbReference type="Proteomes" id="UP001139447">
    <property type="component" value="Unassembled WGS sequence"/>
</dbReference>
<dbReference type="NCBIfam" id="NF009309">
    <property type="entry name" value="PRK12666.1"/>
    <property type="match status" value="1"/>
</dbReference>
<feature type="transmembrane region" description="Helical" evidence="8">
    <location>
        <begin position="35"/>
        <end position="53"/>
    </location>
</feature>
<feature type="transmembrane region" description="Helical" evidence="8">
    <location>
        <begin position="73"/>
        <end position="106"/>
    </location>
</feature>
<evidence type="ECO:0000256" key="8">
    <source>
        <dbReference type="SAM" id="Phobius"/>
    </source>
</evidence>